<dbReference type="Proteomes" id="UP000004995">
    <property type="component" value="Unassembled WGS sequence"/>
</dbReference>
<sequence length="457" mass="50996">MASVQARSRGGSRGRRGYGGNLPPRASSSRSYRPPPPPPSLPPWVVLDPYVDLEDTAPPVKGEAWAMVDCASRKAYGCGEHGQKPISDLSTALYIQANGDARQGLRAEFGEGDDGPPIHIDGDDLYAKGFVEASDENRIVLTVDFRLHYISRRTYYLIYDAADMSLSMIPCAPDDEHPIAASSTLKPLPLRRDDGGYDLAVLAKRRVPPVEEEGFSTLEDILCVWTPEAKEEQPWRVHLRRYPAEVQHPFSAEVMFAFEGKAFLVDLSLGLLYCNLPAATDGSVVELHFIPLPQAIPVDLKCDKTKPEDMGALYPDRTMGCVGGSIKFLCIDRTPPRKYGDAELTVWTLDPNLSKKHWQKDTGFPVRHIWGLPSFKTPPRPACLSWSPSAQSLCGTRRKTWHSMADFIFNLDPYSTPLDLRWSGRIRGYRYDPPFMLPSDFFKKLVVPFPMKGGIVM</sequence>
<feature type="region of interest" description="Disordered" evidence="1">
    <location>
        <begin position="1"/>
        <end position="41"/>
    </location>
</feature>
<dbReference type="PANTHER" id="PTHR33086">
    <property type="entry name" value="OS05G0468200 PROTEIN-RELATED"/>
    <property type="match status" value="1"/>
</dbReference>
<dbReference type="eggNOG" id="ENOG502R3MD">
    <property type="taxonomic scope" value="Eukaryota"/>
</dbReference>
<dbReference type="FunCoup" id="K3YYF6">
    <property type="interactions" value="482"/>
</dbReference>
<feature type="compositionally biased region" description="Low complexity" evidence="1">
    <location>
        <begin position="23"/>
        <end position="32"/>
    </location>
</feature>
<dbReference type="AlphaFoldDB" id="K3YYF6"/>
<protein>
    <recommendedName>
        <fullName evidence="2">DUF1618 domain-containing protein</fullName>
    </recommendedName>
</protein>
<dbReference type="InterPro" id="IPR011676">
    <property type="entry name" value="DUF1618"/>
</dbReference>
<reference evidence="3" key="2">
    <citation type="submission" date="2018-08" db="UniProtKB">
        <authorList>
            <consortium name="EnsemblPlants"/>
        </authorList>
    </citation>
    <scope>IDENTIFICATION</scope>
    <source>
        <strain evidence="3">Yugu1</strain>
    </source>
</reference>
<proteinExistence type="predicted"/>
<evidence type="ECO:0000256" key="1">
    <source>
        <dbReference type="SAM" id="MobiDB-lite"/>
    </source>
</evidence>
<keyword evidence="4" id="KW-1185">Reference proteome</keyword>
<dbReference type="PANTHER" id="PTHR33086:SF54">
    <property type="entry name" value="DUF1618 DOMAIN-CONTAINING PROTEIN"/>
    <property type="match status" value="1"/>
</dbReference>
<dbReference type="EMBL" id="AGNK02000477">
    <property type="status" value="NOT_ANNOTATED_CDS"/>
    <property type="molecule type" value="Genomic_DNA"/>
</dbReference>
<name>K3YYF6_SETIT</name>
<feature type="domain" description="DUF1618" evidence="2">
    <location>
        <begin position="265"/>
        <end position="381"/>
    </location>
</feature>
<evidence type="ECO:0000313" key="4">
    <source>
        <dbReference type="Proteomes" id="UP000004995"/>
    </source>
</evidence>
<dbReference type="Gramene" id="KQL30855">
    <property type="protein sequence ID" value="KQL30855"/>
    <property type="gene ID" value="SETIT_019306mg"/>
</dbReference>
<dbReference type="HOGENOM" id="CLU_028502_2_1_1"/>
<dbReference type="InParanoid" id="K3YYF6"/>
<accession>K3YYF6</accession>
<dbReference type="EnsemblPlants" id="KQL30855">
    <property type="protein sequence ID" value="KQL30855"/>
    <property type="gene ID" value="SETIT_019306mg"/>
</dbReference>
<dbReference type="Pfam" id="PF07762">
    <property type="entry name" value="DUF1618"/>
    <property type="match status" value="1"/>
</dbReference>
<organism evidence="3 4">
    <name type="scientific">Setaria italica</name>
    <name type="common">Foxtail millet</name>
    <name type="synonym">Panicum italicum</name>
    <dbReference type="NCBI Taxonomy" id="4555"/>
    <lineage>
        <taxon>Eukaryota</taxon>
        <taxon>Viridiplantae</taxon>
        <taxon>Streptophyta</taxon>
        <taxon>Embryophyta</taxon>
        <taxon>Tracheophyta</taxon>
        <taxon>Spermatophyta</taxon>
        <taxon>Magnoliopsida</taxon>
        <taxon>Liliopsida</taxon>
        <taxon>Poales</taxon>
        <taxon>Poaceae</taxon>
        <taxon>PACMAD clade</taxon>
        <taxon>Panicoideae</taxon>
        <taxon>Panicodae</taxon>
        <taxon>Paniceae</taxon>
        <taxon>Cenchrinae</taxon>
        <taxon>Setaria</taxon>
    </lineage>
</organism>
<evidence type="ECO:0000259" key="2">
    <source>
        <dbReference type="Pfam" id="PF07762"/>
    </source>
</evidence>
<reference evidence="4" key="1">
    <citation type="journal article" date="2012" name="Nat. Biotechnol.">
        <title>Reference genome sequence of the model plant Setaria.</title>
        <authorList>
            <person name="Bennetzen J.L."/>
            <person name="Schmutz J."/>
            <person name="Wang H."/>
            <person name="Percifield R."/>
            <person name="Hawkins J."/>
            <person name="Pontaroli A.C."/>
            <person name="Estep M."/>
            <person name="Feng L."/>
            <person name="Vaughn J.N."/>
            <person name="Grimwood J."/>
            <person name="Jenkins J."/>
            <person name="Barry K."/>
            <person name="Lindquist E."/>
            <person name="Hellsten U."/>
            <person name="Deshpande S."/>
            <person name="Wang X."/>
            <person name="Wu X."/>
            <person name="Mitros T."/>
            <person name="Triplett J."/>
            <person name="Yang X."/>
            <person name="Ye C.Y."/>
            <person name="Mauro-Herrera M."/>
            <person name="Wang L."/>
            <person name="Li P."/>
            <person name="Sharma M."/>
            <person name="Sharma R."/>
            <person name="Ronald P.C."/>
            <person name="Panaud O."/>
            <person name="Kellogg E.A."/>
            <person name="Brutnell T.P."/>
            <person name="Doust A.N."/>
            <person name="Tuskan G.A."/>
            <person name="Rokhsar D."/>
            <person name="Devos K.M."/>
        </authorList>
    </citation>
    <scope>NUCLEOTIDE SEQUENCE [LARGE SCALE GENOMIC DNA]</scope>
    <source>
        <strain evidence="4">cv. Yugu1</strain>
    </source>
</reference>
<evidence type="ECO:0000313" key="3">
    <source>
        <dbReference type="EnsemblPlants" id="KQL30855"/>
    </source>
</evidence>